<proteinExistence type="predicted"/>
<evidence type="ECO:0000313" key="1">
    <source>
        <dbReference type="EMBL" id="PNJ07353.1"/>
    </source>
</evidence>
<gene>
    <name evidence="1" type="ORF">CR201_G0051336</name>
</gene>
<comment type="caution">
    <text evidence="1">The sequence shown here is derived from an EMBL/GenBank/DDBJ whole genome shotgun (WGS) entry which is preliminary data.</text>
</comment>
<sequence length="38" mass="4351">MVKVFLWKLHGVMCLQPGFSFFLVLGFSTVSSKPRYIS</sequence>
<reference evidence="1" key="1">
    <citation type="submission" date="2017-12" db="EMBL/GenBank/DDBJ databases">
        <title>High-resolution comparative analysis of great ape genomes.</title>
        <authorList>
            <person name="Pollen A."/>
            <person name="Hastie A."/>
            <person name="Hormozdiari F."/>
            <person name="Dougherty M."/>
            <person name="Liu R."/>
            <person name="Chaisson M."/>
            <person name="Hoppe E."/>
            <person name="Hill C."/>
            <person name="Pang A."/>
            <person name="Hillier L."/>
            <person name="Baker C."/>
            <person name="Armstrong J."/>
            <person name="Shendure J."/>
            <person name="Paten B."/>
            <person name="Wilson R."/>
            <person name="Chao H."/>
            <person name="Schneider V."/>
            <person name="Ventura M."/>
            <person name="Kronenberg Z."/>
            <person name="Murali S."/>
            <person name="Gordon D."/>
            <person name="Cantsilieris S."/>
            <person name="Munson K."/>
            <person name="Nelson B."/>
            <person name="Raja A."/>
            <person name="Underwood J."/>
            <person name="Diekhans M."/>
            <person name="Fiddes I."/>
            <person name="Haussler D."/>
            <person name="Eichler E."/>
        </authorList>
    </citation>
    <scope>NUCLEOTIDE SEQUENCE [LARGE SCALE GENOMIC DNA]</scope>
    <source>
        <strain evidence="1">Susie</strain>
    </source>
</reference>
<dbReference type="AlphaFoldDB" id="A0A2J8RFP7"/>
<dbReference type="EMBL" id="NDHI03003702">
    <property type="protein sequence ID" value="PNJ07353.1"/>
    <property type="molecule type" value="Genomic_DNA"/>
</dbReference>
<name>A0A2J8RFP7_PONAB</name>
<protein>
    <submittedName>
        <fullName evidence="1">ZNF708 isoform 1</fullName>
    </submittedName>
</protein>
<accession>A0A2J8RFP7</accession>
<organism evidence="1">
    <name type="scientific">Pongo abelii</name>
    <name type="common">Sumatran orangutan</name>
    <name type="synonym">Pongo pygmaeus abelii</name>
    <dbReference type="NCBI Taxonomy" id="9601"/>
    <lineage>
        <taxon>Eukaryota</taxon>
        <taxon>Metazoa</taxon>
        <taxon>Chordata</taxon>
        <taxon>Craniata</taxon>
        <taxon>Vertebrata</taxon>
        <taxon>Euteleostomi</taxon>
        <taxon>Mammalia</taxon>
        <taxon>Eutheria</taxon>
        <taxon>Euarchontoglires</taxon>
        <taxon>Primates</taxon>
        <taxon>Haplorrhini</taxon>
        <taxon>Catarrhini</taxon>
        <taxon>Hominidae</taxon>
        <taxon>Pongo</taxon>
    </lineage>
</organism>